<keyword evidence="2 4" id="KW-0808">Transferase</keyword>
<dbReference type="RefSeq" id="WP_068036362.1">
    <property type="nucleotide sequence ID" value="NZ_JAAXOO010000001.1"/>
</dbReference>
<sequence length="385" mass="39457">MKVLVAPDKFKGSLSASEVADRLAEGLAAAGVDSYRMPLADGGDGSVDAAIAAGFTPRPVTVAGAAGTPRYGRIAVGHGTAVVEVADTCGLTTLPNGRKLPLDASSLGMGQAISQAMRYRPHRLVLALGGSASTDGGMGLLAALGYTFADAAGSRLRACGRSLGQVHTIDSSRAAKLSGIDIVVAGDVTNPLLGPDGAAAVYGPQKGATDEEVRFLDTGLNNLVRAFARSGYPQAMAAANAAGAGSAGGMGFAASVLGAEIVSGADYFLDLLEFDRHLPGCDLVVTGEGRIDEQTANGKLPTVVARRSFPVPVVAVAGRSTLSPSRWRATGFTDIHALGDYTDRDTTDDPDLTRRLLTRIGRQIGCAAAYRPGVVVDDKQPDVHR</sequence>
<protein>
    <submittedName>
        <fullName evidence="5">Glycerate kinase</fullName>
    </submittedName>
</protein>
<keyword evidence="6" id="KW-1185">Reference proteome</keyword>
<dbReference type="AlphaFoldDB" id="A0A846X8G8"/>
<name>A0A846X8G8_9NOCA</name>
<organism evidence="5 6">
    <name type="scientific">Nocardia speluncae</name>
    <dbReference type="NCBI Taxonomy" id="419477"/>
    <lineage>
        <taxon>Bacteria</taxon>
        <taxon>Bacillati</taxon>
        <taxon>Actinomycetota</taxon>
        <taxon>Actinomycetes</taxon>
        <taxon>Mycobacteriales</taxon>
        <taxon>Nocardiaceae</taxon>
        <taxon>Nocardia</taxon>
    </lineage>
</organism>
<dbReference type="InterPro" id="IPR004381">
    <property type="entry name" value="Glycerate_kinase"/>
</dbReference>
<dbReference type="PANTHER" id="PTHR21599">
    <property type="entry name" value="GLYCERATE KINASE"/>
    <property type="match status" value="1"/>
</dbReference>
<accession>A0A846X8G8</accession>
<reference evidence="5 6" key="1">
    <citation type="submission" date="2020-04" db="EMBL/GenBank/DDBJ databases">
        <title>MicrobeNet Type strains.</title>
        <authorList>
            <person name="Nicholson A.C."/>
        </authorList>
    </citation>
    <scope>NUCLEOTIDE SEQUENCE [LARGE SCALE GENOMIC DNA]</scope>
    <source>
        <strain evidence="5 6">DSM 45078</strain>
    </source>
</reference>
<dbReference type="EMBL" id="JAAXOO010000001">
    <property type="protein sequence ID" value="NKY32268.1"/>
    <property type="molecule type" value="Genomic_DNA"/>
</dbReference>
<dbReference type="InterPro" id="IPR018193">
    <property type="entry name" value="Glyc_kinase_flavodox-like_fold"/>
</dbReference>
<evidence type="ECO:0000313" key="5">
    <source>
        <dbReference type="EMBL" id="NKY32268.1"/>
    </source>
</evidence>
<dbReference type="PANTHER" id="PTHR21599:SF0">
    <property type="entry name" value="GLYCERATE KINASE"/>
    <property type="match status" value="1"/>
</dbReference>
<gene>
    <name evidence="5" type="ORF">HGA13_04170</name>
</gene>
<dbReference type="Gene3D" id="3.90.1510.10">
    <property type="entry name" value="Glycerate kinase, domain 2"/>
    <property type="match status" value="1"/>
</dbReference>
<evidence type="ECO:0000256" key="4">
    <source>
        <dbReference type="PIRNR" id="PIRNR006078"/>
    </source>
</evidence>
<dbReference type="InterPro" id="IPR036129">
    <property type="entry name" value="Glycerate_kinase_sf"/>
</dbReference>
<keyword evidence="3 4" id="KW-0418">Kinase</keyword>
<dbReference type="SUPFAM" id="SSF110738">
    <property type="entry name" value="Glycerate kinase I"/>
    <property type="match status" value="1"/>
</dbReference>
<evidence type="ECO:0000313" key="6">
    <source>
        <dbReference type="Proteomes" id="UP000565715"/>
    </source>
</evidence>
<dbReference type="InterPro" id="IPR018197">
    <property type="entry name" value="Glycerate_kinase_RE-like"/>
</dbReference>
<dbReference type="GO" id="GO:0008887">
    <property type="term" value="F:glycerate kinase activity"/>
    <property type="evidence" value="ECO:0007669"/>
    <property type="project" value="UniProtKB-UniRule"/>
</dbReference>
<comment type="similarity">
    <text evidence="1 4">Belongs to the glycerate kinase type-1 family.</text>
</comment>
<dbReference type="PIRSF" id="PIRSF006078">
    <property type="entry name" value="GlxK"/>
    <property type="match status" value="1"/>
</dbReference>
<dbReference type="Gene3D" id="3.40.50.10350">
    <property type="entry name" value="Glycerate kinase, domain 1"/>
    <property type="match status" value="1"/>
</dbReference>
<proteinExistence type="inferred from homology"/>
<evidence type="ECO:0000256" key="3">
    <source>
        <dbReference type="ARBA" id="ARBA00022777"/>
    </source>
</evidence>
<dbReference type="Pfam" id="PF02595">
    <property type="entry name" value="Gly_kinase"/>
    <property type="match status" value="1"/>
</dbReference>
<dbReference type="NCBIfam" id="TIGR00045">
    <property type="entry name" value="glycerate kinase"/>
    <property type="match status" value="1"/>
</dbReference>
<dbReference type="GO" id="GO:0031388">
    <property type="term" value="P:organic acid phosphorylation"/>
    <property type="evidence" value="ECO:0007669"/>
    <property type="project" value="UniProtKB-UniRule"/>
</dbReference>
<evidence type="ECO:0000256" key="1">
    <source>
        <dbReference type="ARBA" id="ARBA00006284"/>
    </source>
</evidence>
<evidence type="ECO:0000256" key="2">
    <source>
        <dbReference type="ARBA" id="ARBA00022679"/>
    </source>
</evidence>
<comment type="caution">
    <text evidence="5">The sequence shown here is derived from an EMBL/GenBank/DDBJ whole genome shotgun (WGS) entry which is preliminary data.</text>
</comment>
<dbReference type="Proteomes" id="UP000565715">
    <property type="component" value="Unassembled WGS sequence"/>
</dbReference>